<reference evidence="2" key="2">
    <citation type="submission" date="2017-01" db="EMBL/GenBank/DDBJ databases">
        <authorList>
            <person name="Mah S.A."/>
            <person name="Swanson W.J."/>
            <person name="Moy G.W."/>
            <person name="Vacquier V.D."/>
        </authorList>
    </citation>
    <scope>NUCLEOTIDE SEQUENCE</scope>
    <source>
        <strain evidence="2">PAMC 26633</strain>
    </source>
</reference>
<evidence type="ECO:0000313" key="2">
    <source>
        <dbReference type="EMBL" id="OXC77875.1"/>
    </source>
</evidence>
<sequence>MDSSQHSIIHAPAENVATYLKNIDMLWQLGTRFTLPA</sequence>
<dbReference type="EMBL" id="MTHB01000091">
    <property type="protein sequence ID" value="OXC77875.1"/>
    <property type="molecule type" value="Genomic_DNA"/>
</dbReference>
<comment type="caution">
    <text evidence="2">The sequence shown here is derived from an EMBL/GenBank/DDBJ whole genome shotgun (WGS) entry which is preliminary data.</text>
</comment>
<gene>
    <name evidence="2" type="ORF">BSU04_14645</name>
    <name evidence="1" type="ORF">BSU04_45705</name>
</gene>
<dbReference type="AlphaFoldDB" id="A0A226X354"/>
<dbReference type="Proteomes" id="UP000214720">
    <property type="component" value="Unassembled WGS sequence"/>
</dbReference>
<protein>
    <submittedName>
        <fullName evidence="2">Uncharacterized protein</fullName>
    </submittedName>
</protein>
<reference evidence="3" key="1">
    <citation type="submission" date="2017-01" db="EMBL/GenBank/DDBJ databases">
        <title>Genome Analysis of Deinococcus marmoris KOPRI26562.</title>
        <authorList>
            <person name="Kim J.H."/>
            <person name="Oh H.-M."/>
        </authorList>
    </citation>
    <scope>NUCLEOTIDE SEQUENCE [LARGE SCALE GENOMIC DNA]</scope>
    <source>
        <strain evidence="3">PAMC 26633</strain>
    </source>
</reference>
<organism evidence="2 3">
    <name type="scientific">Caballeronia sordidicola</name>
    <name type="common">Burkholderia sordidicola</name>
    <dbReference type="NCBI Taxonomy" id="196367"/>
    <lineage>
        <taxon>Bacteria</taxon>
        <taxon>Pseudomonadati</taxon>
        <taxon>Pseudomonadota</taxon>
        <taxon>Betaproteobacteria</taxon>
        <taxon>Burkholderiales</taxon>
        <taxon>Burkholderiaceae</taxon>
        <taxon>Caballeronia</taxon>
    </lineage>
</organism>
<accession>A0A226X354</accession>
<dbReference type="EMBL" id="MTHB01000299">
    <property type="protein sequence ID" value="OXC71750.1"/>
    <property type="molecule type" value="Genomic_DNA"/>
</dbReference>
<evidence type="ECO:0000313" key="1">
    <source>
        <dbReference type="EMBL" id="OXC71750.1"/>
    </source>
</evidence>
<evidence type="ECO:0000313" key="3">
    <source>
        <dbReference type="Proteomes" id="UP000214720"/>
    </source>
</evidence>
<proteinExistence type="predicted"/>
<name>A0A226X354_CABSO</name>